<feature type="transmembrane region" description="Helical" evidence="2">
    <location>
        <begin position="284"/>
        <end position="304"/>
    </location>
</feature>
<protein>
    <submittedName>
        <fullName evidence="3">G8009 protein</fullName>
    </submittedName>
</protein>
<evidence type="ECO:0000256" key="1">
    <source>
        <dbReference type="SAM" id="MobiDB-lite"/>
    </source>
</evidence>
<evidence type="ECO:0000313" key="3">
    <source>
        <dbReference type="EMBL" id="CAL5225222.1"/>
    </source>
</evidence>
<keyword evidence="4" id="KW-1185">Reference proteome</keyword>
<feature type="transmembrane region" description="Helical" evidence="2">
    <location>
        <begin position="362"/>
        <end position="383"/>
    </location>
</feature>
<feature type="transmembrane region" description="Helical" evidence="2">
    <location>
        <begin position="207"/>
        <end position="226"/>
    </location>
</feature>
<keyword evidence="2" id="KW-1133">Transmembrane helix</keyword>
<organism evidence="3 4">
    <name type="scientific">Coccomyxa viridis</name>
    <dbReference type="NCBI Taxonomy" id="1274662"/>
    <lineage>
        <taxon>Eukaryota</taxon>
        <taxon>Viridiplantae</taxon>
        <taxon>Chlorophyta</taxon>
        <taxon>core chlorophytes</taxon>
        <taxon>Trebouxiophyceae</taxon>
        <taxon>Trebouxiophyceae incertae sedis</taxon>
        <taxon>Coccomyxaceae</taxon>
        <taxon>Coccomyxa</taxon>
    </lineage>
</organism>
<reference evidence="3 4" key="1">
    <citation type="submission" date="2024-06" db="EMBL/GenBank/DDBJ databases">
        <authorList>
            <person name="Kraege A."/>
            <person name="Thomma B."/>
        </authorList>
    </citation>
    <scope>NUCLEOTIDE SEQUENCE [LARGE SCALE GENOMIC DNA]</scope>
</reference>
<feature type="region of interest" description="Disordered" evidence="1">
    <location>
        <begin position="61"/>
        <end position="114"/>
    </location>
</feature>
<comment type="caution">
    <text evidence="3">The sequence shown here is derived from an EMBL/GenBank/DDBJ whole genome shotgun (WGS) entry which is preliminary data.</text>
</comment>
<keyword evidence="2" id="KW-0472">Membrane</keyword>
<proteinExistence type="predicted"/>
<name>A0ABP1G5U1_9CHLO</name>
<feature type="transmembrane region" description="Helical" evidence="2">
    <location>
        <begin position="232"/>
        <end position="253"/>
    </location>
</feature>
<sequence>MISQIFKTAAEGARMAPLYGGVRRSSPAQQAMMICKGMATHSLAVLRDEFGQRLPFVVKASSPSVEPPKSNLHSPSSVGLESFSPAGLRQARGHAATTAPENAKNVQATDPYGDPDDHLPGMPDAPAAAAATYYGLAAFQVVCAVPHLIAPEAVAATLLAVRPLDPLFHFPLNQLVGIGYAASFVTLLALSGGAARKELHETKYRRLNLGMMVSASALLAVRAAHADLQTPVADILTVVQAGLTAGIPFYYYSMTKRDGFVSRDVIKLISSDLRKLLQPANATSMVYAALTAAFLGLTTSYIIAPVATLTSILQGASTPDCIALWRNVGAALLILPTWTVNLKEAAEWGSPAWDMQPDVQTLNMGLSLVGFGHLMVLLPLWDFPEAGPWLHTVATFWGSVGAIGMLGLAPRPAAW</sequence>
<feature type="transmembrane region" description="Helical" evidence="2">
    <location>
        <begin position="324"/>
        <end position="342"/>
    </location>
</feature>
<dbReference type="Proteomes" id="UP001497392">
    <property type="component" value="Unassembled WGS sequence"/>
</dbReference>
<feature type="transmembrane region" description="Helical" evidence="2">
    <location>
        <begin position="389"/>
        <end position="409"/>
    </location>
</feature>
<keyword evidence="2" id="KW-0812">Transmembrane</keyword>
<accession>A0ABP1G5U1</accession>
<evidence type="ECO:0000256" key="2">
    <source>
        <dbReference type="SAM" id="Phobius"/>
    </source>
</evidence>
<dbReference type="EMBL" id="CAXHTA020000012">
    <property type="protein sequence ID" value="CAL5225222.1"/>
    <property type="molecule type" value="Genomic_DNA"/>
</dbReference>
<feature type="transmembrane region" description="Helical" evidence="2">
    <location>
        <begin position="175"/>
        <end position="195"/>
    </location>
</feature>
<evidence type="ECO:0000313" key="4">
    <source>
        <dbReference type="Proteomes" id="UP001497392"/>
    </source>
</evidence>
<gene>
    <name evidence="3" type="primary">g8009</name>
    <name evidence="3" type="ORF">VP750_LOCUS6881</name>
</gene>